<name>A0A927A1R9_9NOST</name>
<evidence type="ECO:0000313" key="2">
    <source>
        <dbReference type="Proteomes" id="UP000662185"/>
    </source>
</evidence>
<dbReference type="RefSeq" id="WP_190564617.1">
    <property type="nucleotide sequence ID" value="NZ_JACJQU010000024.1"/>
</dbReference>
<evidence type="ECO:0000313" key="1">
    <source>
        <dbReference type="EMBL" id="MBD2296497.1"/>
    </source>
</evidence>
<sequence>MNTLQITQQVVNQYFICLQQASLKPIPWNIYHTNCDPAIATLDPTCIYFNKVFQEMEQHLTVRGLTFYLTWDTDKLPSYGDNVVAILLGDEHCRIPSYIHKVRAIFKTLTTRLMMRENFFLQPSYLNLMILIQFLRSWLIRTPGLLNFWFHRLIGAKIAHIYDIPLGYYKQDDLPVKDIVERQYDIFFAGSLMPNHPILSWRYWLRNPKDIVRKQMLSAVKKLPTKYAQLKIAVSTTNDFGLEGKFYTDERSYSEKLMDTKICLAPRGTVLETFRFFEGLRYGCIVVAQVLPDSWFYQGCPAIQLSAWNELEQIIEGILQNKELMQIQQEKTLKFWHEKCSEVSVGNFMAAKLNSP</sequence>
<dbReference type="Proteomes" id="UP000662185">
    <property type="component" value="Unassembled WGS sequence"/>
</dbReference>
<proteinExistence type="predicted"/>
<comment type="caution">
    <text evidence="1">The sequence shown here is derived from an EMBL/GenBank/DDBJ whole genome shotgun (WGS) entry which is preliminary data.</text>
</comment>
<accession>A0A927A1R9</accession>
<gene>
    <name evidence="1" type="ORF">H6G06_24220</name>
</gene>
<protein>
    <submittedName>
        <fullName evidence="1">Glycosyltransferase family 1 protein</fullName>
    </submittedName>
</protein>
<keyword evidence="2" id="KW-1185">Reference proteome</keyword>
<dbReference type="EMBL" id="JACJQU010000024">
    <property type="protein sequence ID" value="MBD2296497.1"/>
    <property type="molecule type" value="Genomic_DNA"/>
</dbReference>
<reference evidence="2" key="1">
    <citation type="journal article" date="2020" name="ISME J.">
        <title>Comparative genomics reveals insights into cyanobacterial evolution and habitat adaptation.</title>
        <authorList>
            <person name="Chen M.Y."/>
            <person name="Teng W.K."/>
            <person name="Zhao L."/>
            <person name="Hu C.X."/>
            <person name="Zhou Y.K."/>
            <person name="Han B.P."/>
            <person name="Song L.R."/>
            <person name="Shu W.S."/>
        </authorList>
    </citation>
    <scope>NUCLEOTIDE SEQUENCE [LARGE SCALE GENOMIC DNA]</scope>
    <source>
        <strain evidence="2">FACHB-251</strain>
    </source>
</reference>
<organism evidence="1 2">
    <name type="scientific">Anabaena sphaerica FACHB-251</name>
    <dbReference type="NCBI Taxonomy" id="2692883"/>
    <lineage>
        <taxon>Bacteria</taxon>
        <taxon>Bacillati</taxon>
        <taxon>Cyanobacteriota</taxon>
        <taxon>Cyanophyceae</taxon>
        <taxon>Nostocales</taxon>
        <taxon>Nostocaceae</taxon>
        <taxon>Anabaena</taxon>
    </lineage>
</organism>
<dbReference type="AlphaFoldDB" id="A0A927A1R9"/>